<protein>
    <submittedName>
        <fullName evidence="1">Uncharacterized protein</fullName>
    </submittedName>
</protein>
<evidence type="ECO:0000313" key="1">
    <source>
        <dbReference type="EMBL" id="KAG1769896.1"/>
    </source>
</evidence>
<dbReference type="AlphaFoldDB" id="A0A9P6ZKA8"/>
<sequence length="149" mass="17293">MTNLNGDFDKFCAELQRMVMEELALPDLIALGKTRMENEEGVKQYMEEQRTTLYKVFVKDVDRLMDLIECTGTVISGSSALHLFQPKSTALRLRDLDVYATQEFSKEVLNHFKNVEEYTVTNTMTRKRDYNSSAISRVHKLERGRKMLS</sequence>
<keyword evidence="2" id="KW-1185">Reference proteome</keyword>
<accession>A0A9P6ZKA8</accession>
<organism evidence="1 2">
    <name type="scientific">Suillus placidus</name>
    <dbReference type="NCBI Taxonomy" id="48579"/>
    <lineage>
        <taxon>Eukaryota</taxon>
        <taxon>Fungi</taxon>
        <taxon>Dikarya</taxon>
        <taxon>Basidiomycota</taxon>
        <taxon>Agaricomycotina</taxon>
        <taxon>Agaricomycetes</taxon>
        <taxon>Agaricomycetidae</taxon>
        <taxon>Boletales</taxon>
        <taxon>Suillineae</taxon>
        <taxon>Suillaceae</taxon>
        <taxon>Suillus</taxon>
    </lineage>
</organism>
<reference evidence="1" key="1">
    <citation type="journal article" date="2020" name="New Phytol.">
        <title>Comparative genomics reveals dynamic genome evolution in host specialist ectomycorrhizal fungi.</title>
        <authorList>
            <person name="Lofgren L.A."/>
            <person name="Nguyen N.H."/>
            <person name="Vilgalys R."/>
            <person name="Ruytinx J."/>
            <person name="Liao H.L."/>
            <person name="Branco S."/>
            <person name="Kuo A."/>
            <person name="LaButti K."/>
            <person name="Lipzen A."/>
            <person name="Andreopoulos W."/>
            <person name="Pangilinan J."/>
            <person name="Riley R."/>
            <person name="Hundley H."/>
            <person name="Na H."/>
            <person name="Barry K."/>
            <person name="Grigoriev I.V."/>
            <person name="Stajich J.E."/>
            <person name="Kennedy P.G."/>
        </authorList>
    </citation>
    <scope>NUCLEOTIDE SEQUENCE</scope>
    <source>
        <strain evidence="1">DOB743</strain>
    </source>
</reference>
<dbReference type="Proteomes" id="UP000714275">
    <property type="component" value="Unassembled WGS sequence"/>
</dbReference>
<name>A0A9P6ZKA8_9AGAM</name>
<evidence type="ECO:0000313" key="2">
    <source>
        <dbReference type="Proteomes" id="UP000714275"/>
    </source>
</evidence>
<comment type="caution">
    <text evidence="1">The sequence shown here is derived from an EMBL/GenBank/DDBJ whole genome shotgun (WGS) entry which is preliminary data.</text>
</comment>
<gene>
    <name evidence="1" type="ORF">EV702DRAFT_1049551</name>
</gene>
<dbReference type="OrthoDB" id="2692073at2759"/>
<dbReference type="EMBL" id="JABBWD010000069">
    <property type="protein sequence ID" value="KAG1769896.1"/>
    <property type="molecule type" value="Genomic_DNA"/>
</dbReference>
<proteinExistence type="predicted"/>